<evidence type="ECO:0000256" key="4">
    <source>
        <dbReference type="ARBA" id="ARBA00022448"/>
    </source>
</evidence>
<organism evidence="12 13">
    <name type="scientific">Meira miltonrushii</name>
    <dbReference type="NCBI Taxonomy" id="1280837"/>
    <lineage>
        <taxon>Eukaryota</taxon>
        <taxon>Fungi</taxon>
        <taxon>Dikarya</taxon>
        <taxon>Basidiomycota</taxon>
        <taxon>Ustilaginomycotina</taxon>
        <taxon>Exobasidiomycetes</taxon>
        <taxon>Exobasidiales</taxon>
        <taxon>Brachybasidiaceae</taxon>
        <taxon>Meira</taxon>
    </lineage>
</organism>
<comment type="similarity">
    <text evidence="2">Belongs to the COG3 family.</text>
</comment>
<dbReference type="GO" id="GO:0017119">
    <property type="term" value="C:Golgi transport complex"/>
    <property type="evidence" value="ECO:0007669"/>
    <property type="project" value="TreeGrafter"/>
</dbReference>
<dbReference type="GO" id="GO:0006891">
    <property type="term" value="P:intra-Golgi vesicle-mediated transport"/>
    <property type="evidence" value="ECO:0007669"/>
    <property type="project" value="TreeGrafter"/>
</dbReference>
<feature type="compositionally biased region" description="Polar residues" evidence="9">
    <location>
        <begin position="65"/>
        <end position="80"/>
    </location>
</feature>
<feature type="domain" description="Conserved oligomeric Golgi complex subunit 3 N-terminal" evidence="10">
    <location>
        <begin position="131"/>
        <end position="274"/>
    </location>
</feature>
<evidence type="ECO:0000256" key="9">
    <source>
        <dbReference type="SAM" id="MobiDB-lite"/>
    </source>
</evidence>
<evidence type="ECO:0000259" key="11">
    <source>
        <dbReference type="Pfam" id="PF20671"/>
    </source>
</evidence>
<dbReference type="RefSeq" id="XP_025357661.1">
    <property type="nucleotide sequence ID" value="XM_025501601.1"/>
</dbReference>
<dbReference type="GeneID" id="37023382"/>
<dbReference type="Pfam" id="PF20671">
    <property type="entry name" value="COG3_C"/>
    <property type="match status" value="1"/>
</dbReference>
<name>A0A316VI99_9BASI</name>
<evidence type="ECO:0000256" key="3">
    <source>
        <dbReference type="ARBA" id="ARBA00020976"/>
    </source>
</evidence>
<dbReference type="GO" id="GO:0006886">
    <property type="term" value="P:intracellular protein transport"/>
    <property type="evidence" value="ECO:0007669"/>
    <property type="project" value="InterPro"/>
</dbReference>
<proteinExistence type="inferred from homology"/>
<sequence>MNAPSPSSSMVQLEHWSNVLAPLNEVERASVNALADYIGSNNRPNQLLSSKQNAKQNVENGIQLESHSVPSQLATTSQSAEIDEAGSEDRTQSIPSLPTAPLIDAPSYLSWYAKQQAFIASSTQSGHSRALQEISRTADEADTLLDHLEAARVHIAELRAGAQMVEEGTEGLREDAESMVERIDHLANVADALSIRLTYFAILPSATSFLSSPSLELVKTGEFMLTLDRLDVALAFIGAHPHYKDAPLYKMRFEHCIVRAGTLIRMFVVGRLKELNNEISQKLKEWEKSKTESSGKGKEKEFDPDHHVMMNFADPSIYALLFERYEKESAELQPILHELEKRASLKAPPATTDIEKVDSTISKGKQSAKGVNEKGDNDTSNVNEEERSEVFRAPEFSALLEECRAAYFDGRRALLSSMIANCIARIEVMALHPSNQGEETAGQAATSSNATTRLVERGMSFLTAINQAEASLYAQFFAIDDNHLSQLKEAPNMDNSFSNEADSASVKALHSHLRTLSAPLDDRIKPRMANEGGLAGLPAATLRSIEAWRDYFVGFLG</sequence>
<evidence type="ECO:0000256" key="6">
    <source>
        <dbReference type="ARBA" id="ARBA00023034"/>
    </source>
</evidence>
<dbReference type="OrthoDB" id="296793at2759"/>
<comment type="subcellular location">
    <subcellularLocation>
        <location evidence="1">Golgi apparatus membrane</location>
        <topology evidence="1">Peripheral membrane protein</topology>
    </subcellularLocation>
</comment>
<dbReference type="InParanoid" id="A0A316VI99"/>
<keyword evidence="5" id="KW-0653">Protein transport</keyword>
<dbReference type="AlphaFoldDB" id="A0A316VI99"/>
<feature type="domain" description="Conserved oligomeric Golgi complex subunit 3 C-terminal" evidence="11">
    <location>
        <begin position="318"/>
        <end position="535"/>
    </location>
</feature>
<dbReference type="InterPro" id="IPR007265">
    <property type="entry name" value="COG_su3"/>
</dbReference>
<dbReference type="InterPro" id="IPR048685">
    <property type="entry name" value="COG3_C"/>
</dbReference>
<evidence type="ECO:0000259" key="10">
    <source>
        <dbReference type="Pfam" id="PF04136"/>
    </source>
</evidence>
<evidence type="ECO:0000256" key="5">
    <source>
        <dbReference type="ARBA" id="ARBA00022927"/>
    </source>
</evidence>
<keyword evidence="7" id="KW-0472">Membrane</keyword>
<dbReference type="InterPro" id="IPR048320">
    <property type="entry name" value="COG3_N"/>
</dbReference>
<evidence type="ECO:0000256" key="1">
    <source>
        <dbReference type="ARBA" id="ARBA00004395"/>
    </source>
</evidence>
<keyword evidence="13" id="KW-1185">Reference proteome</keyword>
<dbReference type="GO" id="GO:0007030">
    <property type="term" value="P:Golgi organization"/>
    <property type="evidence" value="ECO:0007669"/>
    <property type="project" value="TreeGrafter"/>
</dbReference>
<dbReference type="PANTHER" id="PTHR13302">
    <property type="entry name" value="CONSERVED OLIGOMERIC GOLGI COMPLEX COMPONENT 3"/>
    <property type="match status" value="1"/>
</dbReference>
<evidence type="ECO:0000256" key="8">
    <source>
        <dbReference type="ARBA" id="ARBA00031339"/>
    </source>
</evidence>
<evidence type="ECO:0000313" key="12">
    <source>
        <dbReference type="EMBL" id="PWN37359.1"/>
    </source>
</evidence>
<dbReference type="STRING" id="1280837.A0A316VI99"/>
<accession>A0A316VI99</accession>
<gene>
    <name evidence="12" type="ORF">FA14DRAFT_187469</name>
</gene>
<dbReference type="GO" id="GO:0000139">
    <property type="term" value="C:Golgi membrane"/>
    <property type="evidence" value="ECO:0007669"/>
    <property type="project" value="UniProtKB-SubCell"/>
</dbReference>
<feature type="region of interest" description="Disordered" evidence="9">
    <location>
        <begin position="347"/>
        <end position="388"/>
    </location>
</feature>
<evidence type="ECO:0000256" key="2">
    <source>
        <dbReference type="ARBA" id="ARBA00009936"/>
    </source>
</evidence>
<keyword evidence="4" id="KW-0813">Transport</keyword>
<evidence type="ECO:0000256" key="7">
    <source>
        <dbReference type="ARBA" id="ARBA00023136"/>
    </source>
</evidence>
<evidence type="ECO:0000313" key="13">
    <source>
        <dbReference type="Proteomes" id="UP000245771"/>
    </source>
</evidence>
<dbReference type="Pfam" id="PF04136">
    <property type="entry name" value="COG3_N"/>
    <property type="match status" value="1"/>
</dbReference>
<dbReference type="GO" id="GO:0005801">
    <property type="term" value="C:cis-Golgi network"/>
    <property type="evidence" value="ECO:0007669"/>
    <property type="project" value="InterPro"/>
</dbReference>
<dbReference type="PANTHER" id="PTHR13302:SF8">
    <property type="entry name" value="CONSERVED OLIGOMERIC GOLGI COMPLEX SUBUNIT 3"/>
    <property type="match status" value="1"/>
</dbReference>
<keyword evidence="6" id="KW-0333">Golgi apparatus</keyword>
<dbReference type="EMBL" id="KZ819602">
    <property type="protein sequence ID" value="PWN37359.1"/>
    <property type="molecule type" value="Genomic_DNA"/>
</dbReference>
<feature type="region of interest" description="Disordered" evidence="9">
    <location>
        <begin position="65"/>
        <end position="98"/>
    </location>
</feature>
<protein>
    <recommendedName>
        <fullName evidence="3">Conserved oligomeric Golgi complex subunit 3</fullName>
    </recommendedName>
    <alternativeName>
        <fullName evidence="8">Component of oligomeric Golgi complex 3</fullName>
    </alternativeName>
</protein>
<dbReference type="Proteomes" id="UP000245771">
    <property type="component" value="Unassembled WGS sequence"/>
</dbReference>
<reference evidence="12 13" key="1">
    <citation type="journal article" date="2018" name="Mol. Biol. Evol.">
        <title>Broad Genomic Sampling Reveals a Smut Pathogenic Ancestry of the Fungal Clade Ustilaginomycotina.</title>
        <authorList>
            <person name="Kijpornyongpan T."/>
            <person name="Mondo S.J."/>
            <person name="Barry K."/>
            <person name="Sandor L."/>
            <person name="Lee J."/>
            <person name="Lipzen A."/>
            <person name="Pangilinan J."/>
            <person name="LaButti K."/>
            <person name="Hainaut M."/>
            <person name="Henrissat B."/>
            <person name="Grigoriev I.V."/>
            <person name="Spatafora J.W."/>
            <person name="Aime M.C."/>
        </authorList>
    </citation>
    <scope>NUCLEOTIDE SEQUENCE [LARGE SCALE GENOMIC DNA]</scope>
    <source>
        <strain evidence="12 13">MCA 3882</strain>
    </source>
</reference>